<accession>A0A1E5NY90</accession>
<sequence length="209" mass="22623">MLYLGTPSGPDVRAAMSAGLLGCMTTPAQGNRIPDGAAYACDNGKFGKGWPGAEAWYAWLTQTVERYGADRCLWAVAPDVPLDAASTLTESLPWLARIRDLGIPAAFAAQDGCDILGVPWDEFDVLFLAGSTEWKVGPVAERLARDAKERGKQVHMGRVNSLARLRTAEWFGCSSADGTYLAFGPDKNLLRLRRWLAEIHATPLLTSTP</sequence>
<dbReference type="Proteomes" id="UP000095705">
    <property type="component" value="Plasmid pACMP1"/>
</dbReference>
<organism evidence="1 2">
    <name type="scientific">Streptomyces subrutilus</name>
    <dbReference type="NCBI Taxonomy" id="36818"/>
    <lineage>
        <taxon>Bacteria</taxon>
        <taxon>Bacillati</taxon>
        <taxon>Actinomycetota</taxon>
        <taxon>Actinomycetes</taxon>
        <taxon>Kitasatosporales</taxon>
        <taxon>Streptomycetaceae</taxon>
        <taxon>Streptomyces</taxon>
    </lineage>
</organism>
<name>A0A1E5NY90_9ACTN</name>
<protein>
    <submittedName>
        <fullName evidence="1">Uncharacterized protein</fullName>
    </submittedName>
</protein>
<keyword evidence="2" id="KW-1185">Reference proteome</keyword>
<proteinExistence type="predicted"/>
<comment type="caution">
    <text evidence="1">The sequence shown here is derived from an EMBL/GenBank/DDBJ whole genome shotgun (WGS) entry which is preliminary data.</text>
</comment>
<keyword evidence="1" id="KW-0614">Plasmid</keyword>
<reference evidence="1 2" key="1">
    <citation type="submission" date="2016-08" db="EMBL/GenBank/DDBJ databases">
        <title>The complete genome of Streptomyces subrutilus 10-1-1.</title>
        <authorList>
            <person name="Chen X."/>
        </authorList>
    </citation>
    <scope>NUCLEOTIDE SEQUENCE [LARGE SCALE GENOMIC DNA]</scope>
    <source>
        <strain evidence="1 2">10-1-1</strain>
        <plasmid evidence="2">pacmp1</plasmid>
    </source>
</reference>
<dbReference type="EMBL" id="MEHK01000005">
    <property type="protein sequence ID" value="OEJ21097.1"/>
    <property type="molecule type" value="Genomic_DNA"/>
</dbReference>
<dbReference type="AlphaFoldDB" id="A0A1E5NY90"/>
<gene>
    <name evidence="1" type="ORF">BGK67_34980</name>
</gene>
<geneLocation type="plasmid" evidence="2">
    <name>pacmp1</name>
</geneLocation>
<evidence type="ECO:0000313" key="1">
    <source>
        <dbReference type="EMBL" id="OEJ21097.1"/>
    </source>
</evidence>
<evidence type="ECO:0000313" key="2">
    <source>
        <dbReference type="Proteomes" id="UP000095705"/>
    </source>
</evidence>